<protein>
    <submittedName>
        <fullName evidence="1">Uncharacterized protein</fullName>
    </submittedName>
</protein>
<sequence length="376" mass="41524">MALPIYTPRTPVHDSHYTTYTEKSYGRAYDAVHPVQSPAGTVRGKMLKTAIFHNMAQELRTLSLIFDDARPSREDLQEVSDALAVMSNLEELTIMGLPSPDLDGWILRRCSFALRRFCSNLSLSSKDVQSFLGRQSDIIELGSTSSLRSSRGNSPNMAPYDPLPLKLLPNLTHLDCPAPVLLSILLASPPMRPITHLRADFTGVKSLEESEALACLSLFNTTIENLSIRRAVGGNHISPASGSVVGLSTADFVERFAERRRWTSLKFLEFLDGPFDATVVSGMQQAISTHFPNLHTLIWAPSGGVPGDGRRQTMAPTDIAATFMMFCPSLSTLILLEGAGDDDECKHVSYTRSRGQFAKVVRHEPGEIEGLWRHKW</sequence>
<keyword evidence="2" id="KW-1185">Reference proteome</keyword>
<dbReference type="Proteomes" id="UP000250043">
    <property type="component" value="Unassembled WGS sequence"/>
</dbReference>
<name>A0A8E2DN02_9APHY</name>
<evidence type="ECO:0000313" key="2">
    <source>
        <dbReference type="Proteomes" id="UP000250043"/>
    </source>
</evidence>
<dbReference type="OrthoDB" id="2788388at2759"/>
<gene>
    <name evidence="1" type="ORF">OBBRIDRAFT_802274</name>
</gene>
<reference evidence="1 2" key="1">
    <citation type="submission" date="2016-07" db="EMBL/GenBank/DDBJ databases">
        <title>Draft genome of the white-rot fungus Obba rivulosa 3A-2.</title>
        <authorList>
            <consortium name="DOE Joint Genome Institute"/>
            <person name="Miettinen O."/>
            <person name="Riley R."/>
            <person name="Acob R."/>
            <person name="Barry K."/>
            <person name="Cullen D."/>
            <person name="De Vries R."/>
            <person name="Hainaut M."/>
            <person name="Hatakka A."/>
            <person name="Henrissat B."/>
            <person name="Hilden K."/>
            <person name="Kuo R."/>
            <person name="Labutti K."/>
            <person name="Lipzen A."/>
            <person name="Makela M.R."/>
            <person name="Sandor L."/>
            <person name="Spatafora J.W."/>
            <person name="Grigoriev I.V."/>
            <person name="Hibbett D.S."/>
        </authorList>
    </citation>
    <scope>NUCLEOTIDE SEQUENCE [LARGE SCALE GENOMIC DNA]</scope>
    <source>
        <strain evidence="1 2">3A-2</strain>
    </source>
</reference>
<dbReference type="EMBL" id="KV722362">
    <property type="protein sequence ID" value="OCH92921.1"/>
    <property type="molecule type" value="Genomic_DNA"/>
</dbReference>
<proteinExistence type="predicted"/>
<organism evidence="1 2">
    <name type="scientific">Obba rivulosa</name>
    <dbReference type="NCBI Taxonomy" id="1052685"/>
    <lineage>
        <taxon>Eukaryota</taxon>
        <taxon>Fungi</taxon>
        <taxon>Dikarya</taxon>
        <taxon>Basidiomycota</taxon>
        <taxon>Agaricomycotina</taxon>
        <taxon>Agaricomycetes</taxon>
        <taxon>Polyporales</taxon>
        <taxon>Gelatoporiaceae</taxon>
        <taxon>Obba</taxon>
    </lineage>
</organism>
<evidence type="ECO:0000313" key="1">
    <source>
        <dbReference type="EMBL" id="OCH92921.1"/>
    </source>
</evidence>
<dbReference type="AlphaFoldDB" id="A0A8E2DN02"/>
<accession>A0A8E2DN02</accession>